<keyword evidence="2" id="KW-1185">Reference proteome</keyword>
<reference evidence="1 2" key="1">
    <citation type="submission" date="2023-03" db="EMBL/GenBank/DDBJ databases">
        <title>High-quality genome of Scylla paramamosain provides insights in environmental adaptation.</title>
        <authorList>
            <person name="Zhang L."/>
        </authorList>
    </citation>
    <scope>NUCLEOTIDE SEQUENCE [LARGE SCALE GENOMIC DNA]</scope>
    <source>
        <strain evidence="1">LZ_2023a</strain>
        <tissue evidence="1">Muscle</tissue>
    </source>
</reference>
<name>A0AAW0TQQ2_SCYPA</name>
<protein>
    <submittedName>
        <fullName evidence="1">Uncharacterized protein</fullName>
    </submittedName>
</protein>
<evidence type="ECO:0000313" key="1">
    <source>
        <dbReference type="EMBL" id="KAK8388971.1"/>
    </source>
</evidence>
<comment type="caution">
    <text evidence="1">The sequence shown here is derived from an EMBL/GenBank/DDBJ whole genome shotgun (WGS) entry which is preliminary data.</text>
</comment>
<organism evidence="1 2">
    <name type="scientific">Scylla paramamosain</name>
    <name type="common">Mud crab</name>
    <dbReference type="NCBI Taxonomy" id="85552"/>
    <lineage>
        <taxon>Eukaryota</taxon>
        <taxon>Metazoa</taxon>
        <taxon>Ecdysozoa</taxon>
        <taxon>Arthropoda</taxon>
        <taxon>Crustacea</taxon>
        <taxon>Multicrustacea</taxon>
        <taxon>Malacostraca</taxon>
        <taxon>Eumalacostraca</taxon>
        <taxon>Eucarida</taxon>
        <taxon>Decapoda</taxon>
        <taxon>Pleocyemata</taxon>
        <taxon>Brachyura</taxon>
        <taxon>Eubrachyura</taxon>
        <taxon>Portunoidea</taxon>
        <taxon>Portunidae</taxon>
        <taxon>Portuninae</taxon>
        <taxon>Scylla</taxon>
    </lineage>
</organism>
<evidence type="ECO:0000313" key="2">
    <source>
        <dbReference type="Proteomes" id="UP001487740"/>
    </source>
</evidence>
<sequence length="66" mass="7593">MIPTTQLIQTTLKLCQCHIVGDTQRASLLLIRCNTKLLVLSILVMRLKQQRARLRQSRHVPNNNSN</sequence>
<dbReference type="AlphaFoldDB" id="A0AAW0TQQ2"/>
<dbReference type="EMBL" id="JARAKH010000028">
    <property type="protein sequence ID" value="KAK8388971.1"/>
    <property type="molecule type" value="Genomic_DNA"/>
</dbReference>
<accession>A0AAW0TQQ2</accession>
<gene>
    <name evidence="1" type="ORF">O3P69_020735</name>
</gene>
<dbReference type="Proteomes" id="UP001487740">
    <property type="component" value="Unassembled WGS sequence"/>
</dbReference>
<proteinExistence type="predicted"/>